<comment type="caution">
    <text evidence="1">The sequence shown here is derived from an EMBL/GenBank/DDBJ whole genome shotgun (WGS) entry which is preliminary data.</text>
</comment>
<evidence type="ECO:0000313" key="2">
    <source>
        <dbReference type="Proteomes" id="UP001580407"/>
    </source>
</evidence>
<evidence type="ECO:0000313" key="1">
    <source>
        <dbReference type="EMBL" id="MFB5680204.1"/>
    </source>
</evidence>
<protein>
    <submittedName>
        <fullName evidence="1">Uncharacterized protein</fullName>
    </submittedName>
</protein>
<dbReference type="EMBL" id="JBHILM010000004">
    <property type="protein sequence ID" value="MFB5680204.1"/>
    <property type="molecule type" value="Genomic_DNA"/>
</dbReference>
<reference evidence="1 2" key="1">
    <citation type="submission" date="2024-09" db="EMBL/GenBank/DDBJ databases">
        <authorList>
            <person name="Ruan L."/>
        </authorList>
    </citation>
    <scope>NUCLEOTIDE SEQUENCE [LARGE SCALE GENOMIC DNA]</scope>
    <source>
        <strain evidence="1 2">D33</strain>
    </source>
</reference>
<sequence>MQHIQSTLSSQSGIQLVPEVFLVGER</sequence>
<dbReference type="RefSeq" id="WP_375524214.1">
    <property type="nucleotide sequence ID" value="NZ_JBHILM010000004.1"/>
</dbReference>
<gene>
    <name evidence="1" type="ORF">ACE3NQ_04625</name>
</gene>
<name>A0ABV5B3E2_9BACL</name>
<accession>A0ABV5B3E2</accession>
<keyword evidence="2" id="KW-1185">Reference proteome</keyword>
<organism evidence="1 2">
    <name type="scientific">Paenibacillus terreus</name>
    <dbReference type="NCBI Taxonomy" id="1387834"/>
    <lineage>
        <taxon>Bacteria</taxon>
        <taxon>Bacillati</taxon>
        <taxon>Bacillota</taxon>
        <taxon>Bacilli</taxon>
        <taxon>Bacillales</taxon>
        <taxon>Paenibacillaceae</taxon>
        <taxon>Paenibacillus</taxon>
    </lineage>
</organism>
<dbReference type="Proteomes" id="UP001580407">
    <property type="component" value="Unassembled WGS sequence"/>
</dbReference>
<proteinExistence type="predicted"/>